<dbReference type="InterPro" id="IPR004000">
    <property type="entry name" value="Actin"/>
</dbReference>
<dbReference type="PANTHER" id="PTHR11937">
    <property type="entry name" value="ACTIN"/>
    <property type="match status" value="1"/>
</dbReference>
<gene>
    <name evidence="5" type="primary">Actl9</name>
    <name evidence="5" type="ORF">EURGUL_R14630</name>
</gene>
<feature type="non-terminal residue" evidence="5">
    <location>
        <position position="369"/>
    </location>
</feature>
<dbReference type="Proteomes" id="UP000541249">
    <property type="component" value="Unassembled WGS sequence"/>
</dbReference>
<dbReference type="SUPFAM" id="SSF53067">
    <property type="entry name" value="Actin-like ATPase domain"/>
    <property type="match status" value="2"/>
</dbReference>
<dbReference type="SMART" id="SM00268">
    <property type="entry name" value="ACTIN"/>
    <property type="match status" value="1"/>
</dbReference>
<reference evidence="5 6" key="1">
    <citation type="submission" date="2019-09" db="EMBL/GenBank/DDBJ databases">
        <title>Bird 10,000 Genomes (B10K) Project - Family phase.</title>
        <authorList>
            <person name="Zhang G."/>
        </authorList>
    </citation>
    <scope>NUCLEOTIDE SEQUENCE [LARGE SCALE GENOMIC DNA]</scope>
    <source>
        <strain evidence="5">B10K-DU-002-51</strain>
        <tissue evidence="5">Muscle</tissue>
    </source>
</reference>
<comment type="caution">
    <text evidence="5">The sequence shown here is derived from an EMBL/GenBank/DDBJ whole genome shotgun (WGS) entry which is preliminary data.</text>
</comment>
<feature type="non-terminal residue" evidence="5">
    <location>
        <position position="1"/>
    </location>
</feature>
<keyword evidence="3" id="KW-0963">Cytoplasm</keyword>
<sequence>RTGAVVIDMGTRSCRAGFSGQQTPAVEINTLVSCPMAQPTGPGEDKSKAFTGEEALLYPDAEIIDPMQNGIINNWEAATTLWQCLFDHELRVLPEEHALLITEPQPSPTTHREKMVEVVFESLGSPGFFVAHQPVLSTYAYGRTSGLVVDVGYAVTRVVPVYEGYSLAYATNKMDLAGSHLSWYLMTLLGDMGHMLSNNMAHLVEAIKHKCCYVASNFESECQLPPSNCTLEFPLPDGQTISFSKERFQCPEVLFNPPPNWGISYVGIHKMAQRSLEQLPEEIRSTLYKNILLCGGSSLFKGLERRFCSELLQSLPTNTDVKVAAMPLRRYSAWMGGSILTSLKSFQTWWIQRDEYDEEGPRIVHQRCY</sequence>
<proteinExistence type="inferred from homology"/>
<comment type="similarity">
    <text evidence="2 4">Belongs to the actin family.</text>
</comment>
<evidence type="ECO:0000256" key="4">
    <source>
        <dbReference type="RuleBase" id="RU000487"/>
    </source>
</evidence>
<dbReference type="PRINTS" id="PR00190">
    <property type="entry name" value="ACTIN"/>
</dbReference>
<dbReference type="AlphaFoldDB" id="A0A7L4DQ66"/>
<dbReference type="Pfam" id="PF00022">
    <property type="entry name" value="Actin"/>
    <property type="match status" value="1"/>
</dbReference>
<evidence type="ECO:0000313" key="6">
    <source>
        <dbReference type="Proteomes" id="UP000541249"/>
    </source>
</evidence>
<dbReference type="InterPro" id="IPR043129">
    <property type="entry name" value="ATPase_NBD"/>
</dbReference>
<organism evidence="5 6">
    <name type="scientific">Eurystomus gularis</name>
    <dbReference type="NCBI Taxonomy" id="325343"/>
    <lineage>
        <taxon>Eukaryota</taxon>
        <taxon>Metazoa</taxon>
        <taxon>Chordata</taxon>
        <taxon>Craniata</taxon>
        <taxon>Vertebrata</taxon>
        <taxon>Euteleostomi</taxon>
        <taxon>Archelosauria</taxon>
        <taxon>Archosauria</taxon>
        <taxon>Dinosauria</taxon>
        <taxon>Saurischia</taxon>
        <taxon>Theropoda</taxon>
        <taxon>Coelurosauria</taxon>
        <taxon>Aves</taxon>
        <taxon>Neognathae</taxon>
        <taxon>Neoaves</taxon>
        <taxon>Telluraves</taxon>
        <taxon>Coraciimorphae</taxon>
        <taxon>Coraciiformes</taxon>
        <taxon>Coraciidae</taxon>
        <taxon>Eurystomus</taxon>
    </lineage>
</organism>
<comment type="subcellular location">
    <subcellularLocation>
        <location evidence="1">Cytoplasm</location>
        <location evidence="1">Cytoskeleton</location>
    </subcellularLocation>
</comment>
<dbReference type="GO" id="GO:0005856">
    <property type="term" value="C:cytoskeleton"/>
    <property type="evidence" value="ECO:0007669"/>
    <property type="project" value="UniProtKB-SubCell"/>
</dbReference>
<evidence type="ECO:0000256" key="1">
    <source>
        <dbReference type="ARBA" id="ARBA00004245"/>
    </source>
</evidence>
<accession>A0A7L4DQ66</accession>
<evidence type="ECO:0000256" key="2">
    <source>
        <dbReference type="ARBA" id="ARBA00006752"/>
    </source>
</evidence>
<name>A0A7L4DQ66_9AVES</name>
<dbReference type="FunFam" id="3.30.420.40:FF:000050">
    <property type="entry name" value="Actin, alpha skeletal muscle"/>
    <property type="match status" value="1"/>
</dbReference>
<evidence type="ECO:0000256" key="3">
    <source>
        <dbReference type="ARBA" id="ARBA00023212"/>
    </source>
</evidence>
<keyword evidence="6" id="KW-1185">Reference proteome</keyword>
<dbReference type="OrthoDB" id="9932367at2759"/>
<protein>
    <submittedName>
        <fullName evidence="5">ACTL9 protein</fullName>
    </submittedName>
</protein>
<dbReference type="Gene3D" id="3.30.420.40">
    <property type="match status" value="2"/>
</dbReference>
<keyword evidence="3" id="KW-0206">Cytoskeleton</keyword>
<dbReference type="Gene3D" id="3.90.640.10">
    <property type="entry name" value="Actin, Chain A, domain 4"/>
    <property type="match status" value="1"/>
</dbReference>
<dbReference type="EMBL" id="VZZY01021191">
    <property type="protein sequence ID" value="NXW64198.1"/>
    <property type="molecule type" value="Genomic_DNA"/>
</dbReference>
<dbReference type="FunFam" id="3.90.640.10:FF:000007">
    <property type="entry name" value="Actin like 7B"/>
    <property type="match status" value="1"/>
</dbReference>
<evidence type="ECO:0000313" key="5">
    <source>
        <dbReference type="EMBL" id="NXW64198.1"/>
    </source>
</evidence>